<dbReference type="Pfam" id="PF00069">
    <property type="entry name" value="Pkinase"/>
    <property type="match status" value="1"/>
</dbReference>
<dbReference type="PANTHER" id="PTHR48012">
    <property type="entry name" value="STERILE20-LIKE KINASE, ISOFORM B-RELATED"/>
    <property type="match status" value="1"/>
</dbReference>
<dbReference type="PANTHER" id="PTHR48012:SF10">
    <property type="entry name" value="FI20177P1"/>
    <property type="match status" value="1"/>
</dbReference>
<dbReference type="InParanoid" id="A0A067LXX9"/>
<dbReference type="STRING" id="930990.A0A067LXX9"/>
<reference evidence="14" key="1">
    <citation type="journal article" date="2014" name="Proc. Natl. Acad. Sci. U.S.A.">
        <title>Extensive sampling of basidiomycete genomes demonstrates inadequacy of the white-rot/brown-rot paradigm for wood decay fungi.</title>
        <authorList>
            <person name="Riley R."/>
            <person name="Salamov A.A."/>
            <person name="Brown D.W."/>
            <person name="Nagy L.G."/>
            <person name="Floudas D."/>
            <person name="Held B.W."/>
            <person name="Levasseur A."/>
            <person name="Lombard V."/>
            <person name="Morin E."/>
            <person name="Otillar R."/>
            <person name="Lindquist E.A."/>
            <person name="Sun H."/>
            <person name="LaButti K.M."/>
            <person name="Schmutz J."/>
            <person name="Jabbour D."/>
            <person name="Luo H."/>
            <person name="Baker S.E."/>
            <person name="Pisabarro A.G."/>
            <person name="Walton J.D."/>
            <person name="Blanchette R.A."/>
            <person name="Henrissat B."/>
            <person name="Martin F."/>
            <person name="Cullen D."/>
            <person name="Hibbett D.S."/>
            <person name="Grigoriev I.V."/>
        </authorList>
    </citation>
    <scope>NUCLEOTIDE SEQUENCE [LARGE SCALE GENOMIC DNA]</scope>
    <source>
        <strain evidence="14">FD-172 SS1</strain>
    </source>
</reference>
<evidence type="ECO:0000256" key="8">
    <source>
        <dbReference type="ARBA" id="ARBA00047899"/>
    </source>
</evidence>
<dbReference type="GO" id="GO:0004674">
    <property type="term" value="F:protein serine/threonine kinase activity"/>
    <property type="evidence" value="ECO:0007669"/>
    <property type="project" value="UniProtKB-KW"/>
</dbReference>
<dbReference type="AlphaFoldDB" id="A0A067LXX9"/>
<gene>
    <name evidence="13" type="ORF">BOTBODRAFT_180882</name>
</gene>
<evidence type="ECO:0000256" key="6">
    <source>
        <dbReference type="ARBA" id="ARBA00022777"/>
    </source>
</evidence>
<dbReference type="Gene3D" id="1.10.510.10">
    <property type="entry name" value="Transferase(Phosphotransferase) domain 1"/>
    <property type="match status" value="1"/>
</dbReference>
<dbReference type="PROSITE" id="PS00107">
    <property type="entry name" value="PROTEIN_KINASE_ATP"/>
    <property type="match status" value="1"/>
</dbReference>
<dbReference type="GO" id="GO:0005524">
    <property type="term" value="F:ATP binding"/>
    <property type="evidence" value="ECO:0007669"/>
    <property type="project" value="UniProtKB-UniRule"/>
</dbReference>
<comment type="catalytic activity">
    <reaction evidence="8">
        <text>L-threonyl-[protein] + ATP = O-phospho-L-threonyl-[protein] + ADP + H(+)</text>
        <dbReference type="Rhea" id="RHEA:46608"/>
        <dbReference type="Rhea" id="RHEA-COMP:11060"/>
        <dbReference type="Rhea" id="RHEA-COMP:11605"/>
        <dbReference type="ChEBI" id="CHEBI:15378"/>
        <dbReference type="ChEBI" id="CHEBI:30013"/>
        <dbReference type="ChEBI" id="CHEBI:30616"/>
        <dbReference type="ChEBI" id="CHEBI:61977"/>
        <dbReference type="ChEBI" id="CHEBI:456216"/>
        <dbReference type="EC" id="2.7.11.1"/>
    </reaction>
</comment>
<dbReference type="SMART" id="SM00220">
    <property type="entry name" value="S_TKc"/>
    <property type="match status" value="1"/>
</dbReference>
<dbReference type="PROSITE" id="PS50011">
    <property type="entry name" value="PROTEIN_KINASE_DOM"/>
    <property type="match status" value="1"/>
</dbReference>
<feature type="binding site" evidence="10">
    <location>
        <position position="73"/>
    </location>
    <ligand>
        <name>ATP</name>
        <dbReference type="ChEBI" id="CHEBI:30616"/>
    </ligand>
</feature>
<dbReference type="InterPro" id="IPR011009">
    <property type="entry name" value="Kinase-like_dom_sf"/>
</dbReference>
<evidence type="ECO:0000256" key="11">
    <source>
        <dbReference type="RuleBase" id="RU000304"/>
    </source>
</evidence>
<evidence type="ECO:0000256" key="10">
    <source>
        <dbReference type="PROSITE-ProRule" id="PRU10141"/>
    </source>
</evidence>
<dbReference type="InterPro" id="IPR000719">
    <property type="entry name" value="Prot_kinase_dom"/>
</dbReference>
<dbReference type="PROSITE" id="PS00108">
    <property type="entry name" value="PROTEIN_KINASE_ST"/>
    <property type="match status" value="1"/>
</dbReference>
<evidence type="ECO:0000256" key="3">
    <source>
        <dbReference type="ARBA" id="ARBA00022527"/>
    </source>
</evidence>
<keyword evidence="14" id="KW-1185">Reference proteome</keyword>
<dbReference type="CDD" id="cd00180">
    <property type="entry name" value="PKc"/>
    <property type="match status" value="1"/>
</dbReference>
<keyword evidence="4" id="KW-0808">Transferase</keyword>
<comment type="catalytic activity">
    <reaction evidence="9">
        <text>L-seryl-[protein] + ATP = O-phospho-L-seryl-[protein] + ADP + H(+)</text>
        <dbReference type="Rhea" id="RHEA:17989"/>
        <dbReference type="Rhea" id="RHEA-COMP:9863"/>
        <dbReference type="Rhea" id="RHEA-COMP:11604"/>
        <dbReference type="ChEBI" id="CHEBI:15378"/>
        <dbReference type="ChEBI" id="CHEBI:29999"/>
        <dbReference type="ChEBI" id="CHEBI:30616"/>
        <dbReference type="ChEBI" id="CHEBI:83421"/>
        <dbReference type="ChEBI" id="CHEBI:456216"/>
        <dbReference type="EC" id="2.7.11.1"/>
    </reaction>
</comment>
<feature type="domain" description="Protein kinase" evidence="12">
    <location>
        <begin position="44"/>
        <end position="270"/>
    </location>
</feature>
<keyword evidence="7 10" id="KW-0067">ATP-binding</keyword>
<dbReference type="InterPro" id="IPR017441">
    <property type="entry name" value="Protein_kinase_ATP_BS"/>
</dbReference>
<name>A0A067LXX9_BOTB1</name>
<evidence type="ECO:0000256" key="2">
    <source>
        <dbReference type="ARBA" id="ARBA00012513"/>
    </source>
</evidence>
<dbReference type="SUPFAM" id="SSF56112">
    <property type="entry name" value="Protein kinase-like (PK-like)"/>
    <property type="match status" value="1"/>
</dbReference>
<dbReference type="InterPro" id="IPR008271">
    <property type="entry name" value="Ser/Thr_kinase_AS"/>
</dbReference>
<dbReference type="InterPro" id="IPR050629">
    <property type="entry name" value="STE20/SPS1-PAK"/>
</dbReference>
<evidence type="ECO:0000256" key="4">
    <source>
        <dbReference type="ARBA" id="ARBA00022679"/>
    </source>
</evidence>
<dbReference type="EC" id="2.7.11.1" evidence="2"/>
<accession>A0A067LXX9</accession>
<dbReference type="HOGENOM" id="CLU_949923_0_0_1"/>
<protein>
    <recommendedName>
        <fullName evidence="2">non-specific serine/threonine protein kinase</fullName>
        <ecNumber evidence="2">2.7.11.1</ecNumber>
    </recommendedName>
</protein>
<keyword evidence="6" id="KW-0418">Kinase</keyword>
<dbReference type="Proteomes" id="UP000027195">
    <property type="component" value="Unassembled WGS sequence"/>
</dbReference>
<dbReference type="EMBL" id="KL198112">
    <property type="protein sequence ID" value="KDQ07215.1"/>
    <property type="molecule type" value="Genomic_DNA"/>
</dbReference>
<evidence type="ECO:0000313" key="14">
    <source>
        <dbReference type="Proteomes" id="UP000027195"/>
    </source>
</evidence>
<sequence length="293" mass="32286">MSLSSSSTTEDSSFVYLSLDSTSSFLPLADFQVSLDRRDLRSDYKTVKLLGEGSFGAVFLVELHKTGDQYVLKLIKYQKDADTGLLDVHPRVINLYRAFEAPGRGALYLLFELAHGGTLEEFVEERAGLLQETHIAHIMKEVLEGVEYFHECGIMHCDIKPANILLTNGGHIKIANFGIAIPVPSREYRSTRYGGSPGYMAPEVESSTEKGFNQAIDIYALGVLADWFCAVGLSDYKDTSPAVRAFVQLSTAKDPESRPTAKELLQHDFITQTTSDAANDLDRMLFGTVPSAS</sequence>
<comment type="similarity">
    <text evidence="1">Belongs to the protein kinase superfamily. STE Ser/Thr protein kinase family. STE20 subfamily.</text>
</comment>
<evidence type="ECO:0000256" key="1">
    <source>
        <dbReference type="ARBA" id="ARBA00008874"/>
    </source>
</evidence>
<evidence type="ECO:0000256" key="5">
    <source>
        <dbReference type="ARBA" id="ARBA00022741"/>
    </source>
</evidence>
<evidence type="ECO:0000313" key="13">
    <source>
        <dbReference type="EMBL" id="KDQ07215.1"/>
    </source>
</evidence>
<dbReference type="OrthoDB" id="193860at2759"/>
<evidence type="ECO:0000256" key="9">
    <source>
        <dbReference type="ARBA" id="ARBA00048679"/>
    </source>
</evidence>
<keyword evidence="3 11" id="KW-0723">Serine/threonine-protein kinase</keyword>
<evidence type="ECO:0000259" key="12">
    <source>
        <dbReference type="PROSITE" id="PS50011"/>
    </source>
</evidence>
<organism evidence="13 14">
    <name type="scientific">Botryobasidium botryosum (strain FD-172 SS1)</name>
    <dbReference type="NCBI Taxonomy" id="930990"/>
    <lineage>
        <taxon>Eukaryota</taxon>
        <taxon>Fungi</taxon>
        <taxon>Dikarya</taxon>
        <taxon>Basidiomycota</taxon>
        <taxon>Agaricomycotina</taxon>
        <taxon>Agaricomycetes</taxon>
        <taxon>Cantharellales</taxon>
        <taxon>Botryobasidiaceae</taxon>
        <taxon>Botryobasidium</taxon>
    </lineage>
</organism>
<dbReference type="GO" id="GO:0005737">
    <property type="term" value="C:cytoplasm"/>
    <property type="evidence" value="ECO:0007669"/>
    <property type="project" value="TreeGrafter"/>
</dbReference>
<keyword evidence="5 10" id="KW-0547">Nucleotide-binding</keyword>
<proteinExistence type="inferred from homology"/>
<evidence type="ECO:0000256" key="7">
    <source>
        <dbReference type="ARBA" id="ARBA00022840"/>
    </source>
</evidence>